<dbReference type="Pfam" id="PF00743">
    <property type="entry name" value="FMO-like"/>
    <property type="match status" value="1"/>
</dbReference>
<accession>A0A4S4LEE1</accession>
<organism evidence="6 7">
    <name type="scientific">Bondarzewia mesenterica</name>
    <dbReference type="NCBI Taxonomy" id="1095465"/>
    <lineage>
        <taxon>Eukaryota</taxon>
        <taxon>Fungi</taxon>
        <taxon>Dikarya</taxon>
        <taxon>Basidiomycota</taxon>
        <taxon>Agaricomycotina</taxon>
        <taxon>Agaricomycetes</taxon>
        <taxon>Russulales</taxon>
        <taxon>Bondarzewiaceae</taxon>
        <taxon>Bondarzewia</taxon>
    </lineage>
</organism>
<keyword evidence="4" id="KW-0560">Oxidoreductase</keyword>
<protein>
    <submittedName>
        <fullName evidence="6">Uncharacterized protein</fullName>
    </submittedName>
</protein>
<name>A0A4S4LEE1_9AGAM</name>
<evidence type="ECO:0000256" key="1">
    <source>
        <dbReference type="ARBA" id="ARBA00010139"/>
    </source>
</evidence>
<gene>
    <name evidence="6" type="ORF">EW146_g9118</name>
</gene>
<dbReference type="SUPFAM" id="SSF51905">
    <property type="entry name" value="FAD/NAD(P)-binding domain"/>
    <property type="match status" value="1"/>
</dbReference>
<evidence type="ECO:0000256" key="3">
    <source>
        <dbReference type="ARBA" id="ARBA00022827"/>
    </source>
</evidence>
<dbReference type="InterPro" id="IPR051209">
    <property type="entry name" value="FAD-bind_Monooxygenase_sf"/>
</dbReference>
<dbReference type="Gene3D" id="3.50.50.60">
    <property type="entry name" value="FAD/NAD(P)-binding domain"/>
    <property type="match status" value="2"/>
</dbReference>
<dbReference type="EMBL" id="SGPL01000728">
    <property type="protein sequence ID" value="THH08050.1"/>
    <property type="molecule type" value="Genomic_DNA"/>
</dbReference>
<dbReference type="GO" id="GO:0050661">
    <property type="term" value="F:NADP binding"/>
    <property type="evidence" value="ECO:0007669"/>
    <property type="project" value="InterPro"/>
</dbReference>
<keyword evidence="7" id="KW-1185">Reference proteome</keyword>
<feature type="transmembrane region" description="Helical" evidence="5">
    <location>
        <begin position="564"/>
        <end position="583"/>
    </location>
</feature>
<evidence type="ECO:0000256" key="2">
    <source>
        <dbReference type="ARBA" id="ARBA00022630"/>
    </source>
</evidence>
<dbReference type="PANTHER" id="PTHR42877:SF5">
    <property type="entry name" value="L-ORNITHINE N(5)-MONOOXYGENASE-RELATED"/>
    <property type="match status" value="1"/>
</dbReference>
<dbReference type="InterPro" id="IPR020946">
    <property type="entry name" value="Flavin_mOase-like"/>
</dbReference>
<evidence type="ECO:0000313" key="7">
    <source>
        <dbReference type="Proteomes" id="UP000310158"/>
    </source>
</evidence>
<proteinExistence type="inferred from homology"/>
<evidence type="ECO:0000313" key="6">
    <source>
        <dbReference type="EMBL" id="THH08050.1"/>
    </source>
</evidence>
<dbReference type="OrthoDB" id="74360at2759"/>
<comment type="similarity">
    <text evidence="1">Belongs to the FAD-binding monooxygenase family.</text>
</comment>
<reference evidence="6 7" key="1">
    <citation type="submission" date="2019-02" db="EMBL/GenBank/DDBJ databases">
        <title>Genome sequencing of the rare red list fungi Bondarzewia mesenterica.</title>
        <authorList>
            <person name="Buettner E."/>
            <person name="Kellner H."/>
        </authorList>
    </citation>
    <scope>NUCLEOTIDE SEQUENCE [LARGE SCALE GENOMIC DNA]</scope>
    <source>
        <strain evidence="6 7">DSM 108281</strain>
    </source>
</reference>
<dbReference type="Proteomes" id="UP000310158">
    <property type="component" value="Unassembled WGS sequence"/>
</dbReference>
<evidence type="ECO:0000256" key="4">
    <source>
        <dbReference type="ARBA" id="ARBA00023002"/>
    </source>
</evidence>
<sequence length="590" mass="66185">MYIPVCRKRGRSLIPKAPDSGHATKNKERSDWEWSSKEDPSILLPAVGVYLLQYCIHTSQPVLSKLGKTGRMTIIVDSECRNDDMQQYILSLTTSTVQLSPVPPRALAMSTDKSTNFGHSSILIIGAGVGGLGFAIALKRQWGFEDFVIIERGPDIGGTWRDNTYPGCGSDIAVHWYSLSTDLKSDWARTYGTQPEIQAYLQDVKSKYALGSRIRFNTNVVSASWDDGIKQWNVVVENRQTGDKQEIKTKMLVSAIGILAEPNVPKFGGVGLEGFKGEVFHSARWNHSVNLSGKRVAVIGNGCSTAQFVPIITEDPTVNVVNFCRTPMWYIGRPQNTYSPFSIWLFTYLPFLMRLYRWGMAFRDDLRFITFRGRNSFLSQLFAKALTAYMKKNIPAEYVDKMIPKYPPGCKRLISGTDYLPALHRPNLTLNWEGIEEITEDGILTSNGKHLAFDVVICATGFVAINYALKLFKPIVTSLLESVEPTVAATNSYNAWIQRRLDSSVWTQCTSWYRSGAKGKIFSLFPAPVGLFWWLLRDVKWADYEVTPVDGKAKAWERSKKMGGLKWIGVLGILGLAGFVWGVETWMNIS</sequence>
<dbReference type="AlphaFoldDB" id="A0A4S4LEE1"/>
<dbReference type="GO" id="GO:0050660">
    <property type="term" value="F:flavin adenine dinucleotide binding"/>
    <property type="evidence" value="ECO:0007669"/>
    <property type="project" value="InterPro"/>
</dbReference>
<evidence type="ECO:0000256" key="5">
    <source>
        <dbReference type="SAM" id="Phobius"/>
    </source>
</evidence>
<keyword evidence="2" id="KW-0285">Flavoprotein</keyword>
<comment type="caution">
    <text evidence="6">The sequence shown here is derived from an EMBL/GenBank/DDBJ whole genome shotgun (WGS) entry which is preliminary data.</text>
</comment>
<keyword evidence="5" id="KW-1133">Transmembrane helix</keyword>
<dbReference type="InterPro" id="IPR036188">
    <property type="entry name" value="FAD/NAD-bd_sf"/>
</dbReference>
<dbReference type="PANTHER" id="PTHR42877">
    <property type="entry name" value="L-ORNITHINE N(5)-MONOOXYGENASE-RELATED"/>
    <property type="match status" value="1"/>
</dbReference>
<keyword evidence="3" id="KW-0274">FAD</keyword>
<keyword evidence="5" id="KW-0812">Transmembrane</keyword>
<keyword evidence="5" id="KW-0472">Membrane</keyword>
<dbReference type="GO" id="GO:0004499">
    <property type="term" value="F:N,N-dimethylaniline monooxygenase activity"/>
    <property type="evidence" value="ECO:0007669"/>
    <property type="project" value="InterPro"/>
</dbReference>